<dbReference type="EMBL" id="AJXU01000018">
    <property type="protein sequence ID" value="EIL91574.1"/>
    <property type="molecule type" value="Genomic_DNA"/>
</dbReference>
<name>I4VWI3_9GAMM</name>
<keyword evidence="1" id="KW-0812">Transmembrane</keyword>
<evidence type="ECO:0000256" key="1">
    <source>
        <dbReference type="SAM" id="Phobius"/>
    </source>
</evidence>
<accession>I4VWI3</accession>
<gene>
    <name evidence="2" type="ORF">UU9_03912</name>
</gene>
<feature type="transmembrane region" description="Helical" evidence="1">
    <location>
        <begin position="125"/>
        <end position="143"/>
    </location>
</feature>
<dbReference type="AlphaFoldDB" id="I4VWI3"/>
<dbReference type="OrthoDB" id="9786473at2"/>
<keyword evidence="1" id="KW-1133">Transmembrane helix</keyword>
<dbReference type="PATRIC" id="fig|1163408.3.peg.802"/>
<reference evidence="2 3" key="1">
    <citation type="journal article" date="2012" name="J. Bacteriol.">
        <title>Genome sequences for six rhodanobacter strains, isolated from soils and the terrestrial subsurface, with variable denitrification capabilities.</title>
        <authorList>
            <person name="Kostka J.E."/>
            <person name="Green S.J."/>
            <person name="Rishishwar L."/>
            <person name="Prakash O."/>
            <person name="Katz L.S."/>
            <person name="Marino-Ramirez L."/>
            <person name="Jordan I.K."/>
            <person name="Munk C."/>
            <person name="Ivanova N."/>
            <person name="Mikhailova N."/>
            <person name="Watson D.B."/>
            <person name="Brown S.D."/>
            <person name="Palumbo A.V."/>
            <person name="Brooks S.C."/>
        </authorList>
    </citation>
    <scope>NUCLEOTIDE SEQUENCE [LARGE SCALE GENOMIC DNA]</scope>
    <source>
        <strain evidence="3">Jip2T</strain>
    </source>
</reference>
<keyword evidence="3" id="KW-1185">Reference proteome</keyword>
<dbReference type="PIRSF" id="PIRSF020606">
    <property type="entry name" value="UCP020606"/>
    <property type="match status" value="1"/>
</dbReference>
<protein>
    <submittedName>
        <fullName evidence="2">Integral membrane protein</fullName>
    </submittedName>
</protein>
<dbReference type="Proteomes" id="UP000004210">
    <property type="component" value="Unassembled WGS sequence"/>
</dbReference>
<sequence length="233" mass="25454">MPSTAPGAASGRDDPSPQRGWRLPASLLAVFLVAMLVSGIAPHYRQDWLMENVLVLLTLAVLVAGFRRRRFSNASYAALFGFLLLHELGAHYTYAEVPWDRWFSALFGFSLNDAWGASRNHFDRAIHFAYGLLVTPLAVELAARRTAPRGAWYWIVPVSLMTASSAVYELFEWGAAVCFGGDLGVAYLGTQGDPWDAQQDMFLALLGSVAAVAVLAAAVVFRCPRKFPGADSR</sequence>
<evidence type="ECO:0000313" key="2">
    <source>
        <dbReference type="EMBL" id="EIL91574.1"/>
    </source>
</evidence>
<dbReference type="STRING" id="1163408.UU9_03912"/>
<evidence type="ECO:0000313" key="3">
    <source>
        <dbReference type="Proteomes" id="UP000004210"/>
    </source>
</evidence>
<feature type="transmembrane region" description="Helical" evidence="1">
    <location>
        <begin position="150"/>
        <end position="171"/>
    </location>
</feature>
<dbReference type="InterPro" id="IPR014509">
    <property type="entry name" value="YjdF-like"/>
</dbReference>
<keyword evidence="1" id="KW-0472">Membrane</keyword>
<feature type="transmembrane region" description="Helical" evidence="1">
    <location>
        <begin position="48"/>
        <end position="66"/>
    </location>
</feature>
<feature type="transmembrane region" description="Helical" evidence="1">
    <location>
        <begin position="201"/>
        <end position="223"/>
    </location>
</feature>
<dbReference type="eggNOG" id="COG3647">
    <property type="taxonomic scope" value="Bacteria"/>
</dbReference>
<dbReference type="Pfam" id="PF09997">
    <property type="entry name" value="DUF2238"/>
    <property type="match status" value="1"/>
</dbReference>
<proteinExistence type="predicted"/>
<feature type="transmembrane region" description="Helical" evidence="1">
    <location>
        <begin position="21"/>
        <end position="42"/>
    </location>
</feature>
<comment type="caution">
    <text evidence="2">The sequence shown here is derived from an EMBL/GenBank/DDBJ whole genome shotgun (WGS) entry which is preliminary data.</text>
</comment>
<dbReference type="InterPro" id="IPR058534">
    <property type="entry name" value="YjdF"/>
</dbReference>
<feature type="transmembrane region" description="Helical" evidence="1">
    <location>
        <begin position="73"/>
        <end position="94"/>
    </location>
</feature>
<organism evidence="2 3">
    <name type="scientific">Rhodanobacter fulvus Jip2</name>
    <dbReference type="NCBI Taxonomy" id="1163408"/>
    <lineage>
        <taxon>Bacteria</taxon>
        <taxon>Pseudomonadati</taxon>
        <taxon>Pseudomonadota</taxon>
        <taxon>Gammaproteobacteria</taxon>
        <taxon>Lysobacterales</taxon>
        <taxon>Rhodanobacteraceae</taxon>
        <taxon>Rhodanobacter</taxon>
    </lineage>
</organism>